<accession>A0A0D0T4C1</accession>
<protein>
    <submittedName>
        <fullName evidence="1">Uncharacterized protein</fullName>
    </submittedName>
</protein>
<dbReference type="EMBL" id="KN847902">
    <property type="protein sequence ID" value="KIR40627.1"/>
    <property type="molecule type" value="Genomic_DNA"/>
</dbReference>
<proteinExistence type="predicted"/>
<dbReference type="HOGENOM" id="CLU_2793909_0_0_1"/>
<keyword evidence="2" id="KW-1185">Reference proteome</keyword>
<dbReference type="AlphaFoldDB" id="A0A0D0T4C1"/>
<sequence length="68" mass="7745">MPNTFQNLNLRPCSPILRTRSPHGLSLLLETSFSLGGMRCLPNLDLLGGTKRAELEKFERTCWLTDRK</sequence>
<name>A0A0D0T4C1_9TREE</name>
<evidence type="ECO:0000313" key="2">
    <source>
        <dbReference type="Proteomes" id="UP000053392"/>
    </source>
</evidence>
<reference evidence="1 2" key="1">
    <citation type="submission" date="2015-01" db="EMBL/GenBank/DDBJ databases">
        <title>The Genome Sequence of Cryptococcus gattii Ram5.</title>
        <authorList>
            <consortium name="The Broad Institute Genomics Platform"/>
            <person name="Cuomo C."/>
            <person name="Litvintseva A."/>
            <person name="Chen Y."/>
            <person name="Heitman J."/>
            <person name="Sun S."/>
            <person name="Springer D."/>
            <person name="Dromer F."/>
            <person name="Young S."/>
            <person name="Zeng Q."/>
            <person name="Gargeya S."/>
            <person name="Abouelleil A."/>
            <person name="Alvarado L."/>
            <person name="Chapman S.B."/>
            <person name="Gainer-Dewar J."/>
            <person name="Goldberg J."/>
            <person name="Griggs A."/>
            <person name="Gujja S."/>
            <person name="Hansen M."/>
            <person name="Howarth C."/>
            <person name="Imamovic A."/>
            <person name="Larimer J."/>
            <person name="Murphy C."/>
            <person name="Naylor J."/>
            <person name="Pearson M."/>
            <person name="Priest M."/>
            <person name="Roberts A."/>
            <person name="Saif S."/>
            <person name="Shea T."/>
            <person name="Sykes S."/>
            <person name="Wortman J."/>
            <person name="Nusbaum C."/>
            <person name="Birren B."/>
        </authorList>
    </citation>
    <scope>NUCLEOTIDE SEQUENCE [LARGE SCALE GENOMIC DNA]</scope>
    <source>
        <strain evidence="1 2">Ram5</strain>
    </source>
</reference>
<dbReference type="Proteomes" id="UP000053392">
    <property type="component" value="Unassembled WGS sequence"/>
</dbReference>
<organism evidence="1 2">
    <name type="scientific">Cryptococcus deuterogattii Ram5</name>
    <dbReference type="NCBI Taxonomy" id="1296110"/>
    <lineage>
        <taxon>Eukaryota</taxon>
        <taxon>Fungi</taxon>
        <taxon>Dikarya</taxon>
        <taxon>Basidiomycota</taxon>
        <taxon>Agaricomycotina</taxon>
        <taxon>Tremellomycetes</taxon>
        <taxon>Tremellales</taxon>
        <taxon>Cryptococcaceae</taxon>
        <taxon>Cryptococcus</taxon>
        <taxon>Cryptococcus gattii species complex</taxon>
    </lineage>
</organism>
<gene>
    <name evidence="1" type="ORF">I313_03278</name>
</gene>
<evidence type="ECO:0000313" key="1">
    <source>
        <dbReference type="EMBL" id="KIR40627.1"/>
    </source>
</evidence>